<feature type="non-terminal residue" evidence="2">
    <location>
        <position position="1"/>
    </location>
</feature>
<reference evidence="2" key="1">
    <citation type="submission" date="2014-05" db="EMBL/GenBank/DDBJ databases">
        <authorList>
            <person name="Chronopoulou M."/>
        </authorList>
    </citation>
    <scope>NUCLEOTIDE SEQUENCE</scope>
    <source>
        <tissue evidence="2">Whole organism</tissue>
    </source>
</reference>
<evidence type="ECO:0000313" key="2">
    <source>
        <dbReference type="EMBL" id="CDW23061.1"/>
    </source>
</evidence>
<protein>
    <submittedName>
        <fullName evidence="2">Uncharacterized protein</fullName>
    </submittedName>
</protein>
<organism evidence="2">
    <name type="scientific">Lepeophtheirus salmonis</name>
    <name type="common">Salmon louse</name>
    <name type="synonym">Caligus salmonis</name>
    <dbReference type="NCBI Taxonomy" id="72036"/>
    <lineage>
        <taxon>Eukaryota</taxon>
        <taxon>Metazoa</taxon>
        <taxon>Ecdysozoa</taxon>
        <taxon>Arthropoda</taxon>
        <taxon>Crustacea</taxon>
        <taxon>Multicrustacea</taxon>
        <taxon>Hexanauplia</taxon>
        <taxon>Copepoda</taxon>
        <taxon>Siphonostomatoida</taxon>
        <taxon>Caligidae</taxon>
        <taxon>Lepeophtheirus</taxon>
    </lineage>
</organism>
<proteinExistence type="predicted"/>
<evidence type="ECO:0000256" key="1">
    <source>
        <dbReference type="SAM" id="Phobius"/>
    </source>
</evidence>
<sequence length="66" mass="7978">THTFTPRTIIKNNTRQTLPIIIIIIPSIIWTLFRFLYIFYINEPYQKKSNNSCFYQDFHLSSLYSC</sequence>
<keyword evidence="1" id="KW-0472">Membrane</keyword>
<accession>A0A0K2TC86</accession>
<name>A0A0K2TC86_LEPSM</name>
<dbReference type="EMBL" id="HACA01005700">
    <property type="protein sequence ID" value="CDW23061.1"/>
    <property type="molecule type" value="Transcribed_RNA"/>
</dbReference>
<keyword evidence="1" id="KW-0812">Transmembrane</keyword>
<feature type="transmembrane region" description="Helical" evidence="1">
    <location>
        <begin position="20"/>
        <end position="40"/>
    </location>
</feature>
<keyword evidence="1" id="KW-1133">Transmembrane helix</keyword>
<dbReference type="AlphaFoldDB" id="A0A0K2TC86"/>